<comment type="caution">
    <text evidence="5">The sequence shown here is derived from an EMBL/GenBank/DDBJ whole genome shotgun (WGS) entry which is preliminary data.</text>
</comment>
<dbReference type="Gene3D" id="3.40.50.300">
    <property type="entry name" value="P-loop containing nucleotide triphosphate hydrolases"/>
    <property type="match status" value="1"/>
</dbReference>
<organism evidence="5 6">
    <name type="scientific">Streptomyces lonarensis</name>
    <dbReference type="NCBI Taxonomy" id="700599"/>
    <lineage>
        <taxon>Bacteria</taxon>
        <taxon>Bacillati</taxon>
        <taxon>Actinomycetota</taxon>
        <taxon>Actinomycetes</taxon>
        <taxon>Kitasatosporales</taxon>
        <taxon>Streptomycetaceae</taxon>
        <taxon>Streptomyces</taxon>
    </lineage>
</organism>
<dbReference type="EMBL" id="JAAVJD010000423">
    <property type="protein sequence ID" value="NJQ08779.1"/>
    <property type="molecule type" value="Genomic_DNA"/>
</dbReference>
<keyword evidence="6" id="KW-1185">Reference proteome</keyword>
<protein>
    <submittedName>
        <fullName evidence="5">AAA family ATPase</fullName>
    </submittedName>
</protein>
<dbReference type="SUPFAM" id="SSF52540">
    <property type="entry name" value="P-loop containing nucleoside triphosphate hydrolases"/>
    <property type="match status" value="1"/>
</dbReference>
<evidence type="ECO:0000259" key="4">
    <source>
        <dbReference type="Pfam" id="PF13191"/>
    </source>
</evidence>
<evidence type="ECO:0000256" key="2">
    <source>
        <dbReference type="ARBA" id="ARBA00022840"/>
    </source>
</evidence>
<dbReference type="GO" id="GO:0005737">
    <property type="term" value="C:cytoplasm"/>
    <property type="evidence" value="ECO:0007669"/>
    <property type="project" value="TreeGrafter"/>
</dbReference>
<evidence type="ECO:0000313" key="6">
    <source>
        <dbReference type="Proteomes" id="UP000578686"/>
    </source>
</evidence>
<evidence type="ECO:0000256" key="3">
    <source>
        <dbReference type="SAM" id="MobiDB-lite"/>
    </source>
</evidence>
<name>A0A7X6D5Y6_9ACTN</name>
<reference evidence="5 6" key="1">
    <citation type="submission" date="2020-03" db="EMBL/GenBank/DDBJ databases">
        <title>Draft genome of Streptomyces sp. ventii, isolated from the Axial Seamount in the Pacific Ocean, and resequencing of the two type strains Streptomyces lonarensis strain NCL 716 and Streptomyces bohaiensis strain 11A07.</title>
        <authorList>
            <person name="Loughran R.M."/>
            <person name="Pfannmuller K.M."/>
            <person name="Wasson B.J."/>
            <person name="Deadmond M.C."/>
            <person name="Paddock B.E."/>
            <person name="Koyack M.J."/>
            <person name="Gallegos D.A."/>
            <person name="Mitchell E.A."/>
            <person name="Ushijima B."/>
            <person name="Saw J.H."/>
            <person name="Mcphail K.L."/>
            <person name="Videau P."/>
        </authorList>
    </citation>
    <scope>NUCLEOTIDE SEQUENCE [LARGE SCALE GENOMIC DNA]</scope>
    <source>
        <strain evidence="5 6">NCL716</strain>
    </source>
</reference>
<feature type="region of interest" description="Disordered" evidence="3">
    <location>
        <begin position="338"/>
        <end position="377"/>
    </location>
</feature>
<dbReference type="InterPro" id="IPR027417">
    <property type="entry name" value="P-loop_NTPase"/>
</dbReference>
<evidence type="ECO:0000256" key="1">
    <source>
        <dbReference type="ARBA" id="ARBA00022741"/>
    </source>
</evidence>
<dbReference type="Proteomes" id="UP000578686">
    <property type="component" value="Unassembled WGS sequence"/>
</dbReference>
<dbReference type="PANTHER" id="PTHR16305">
    <property type="entry name" value="TESTICULAR SOLUBLE ADENYLYL CYCLASE"/>
    <property type="match status" value="1"/>
</dbReference>
<feature type="compositionally biased region" description="Basic and acidic residues" evidence="3">
    <location>
        <begin position="338"/>
        <end position="350"/>
    </location>
</feature>
<dbReference type="GO" id="GO:0005524">
    <property type="term" value="F:ATP binding"/>
    <property type="evidence" value="ECO:0007669"/>
    <property type="project" value="UniProtKB-KW"/>
</dbReference>
<keyword evidence="2" id="KW-0067">ATP-binding</keyword>
<dbReference type="PANTHER" id="PTHR16305:SF35">
    <property type="entry name" value="TRANSCRIPTIONAL ACTIVATOR DOMAIN"/>
    <property type="match status" value="1"/>
</dbReference>
<evidence type="ECO:0000313" key="5">
    <source>
        <dbReference type="EMBL" id="NJQ08779.1"/>
    </source>
</evidence>
<dbReference type="Pfam" id="PF13191">
    <property type="entry name" value="AAA_16"/>
    <property type="match status" value="1"/>
</dbReference>
<feature type="domain" description="Orc1-like AAA ATPase" evidence="4">
    <location>
        <begin position="2"/>
        <end position="144"/>
    </location>
</feature>
<feature type="compositionally biased region" description="Basic and acidic residues" evidence="3">
    <location>
        <begin position="361"/>
        <end position="377"/>
    </location>
</feature>
<accession>A0A7X6D5Y6</accession>
<sequence length="377" mass="39611">MGREHETAALRETVAAAAAGRTSWAIVSGPPGSGRSRLLAEAAREAAARGFTVIRCAGGGAHSAGALDPAARLLEQLLGAPRGRDGAGPVSSQTDALTMLLTVLAARSGETPLLCLLDDLDDAGGAFAGLLRMLAGLLPDLPLALAVAVDGRRAGTVDGLLADLSRQGALWVEPEPLTPEEVVLLVTRRGGGEDAAHAAALHRRSEGNPFLLSHLLALPADRRTGPRARVPAAVRSVVRARLARLDPSTRAMLNCASLDELTLDVELLSAVCELRTEAVLHHVDEALREGLLVWDPDTVAGGGSYRFSPLTREVVHDAMTPPERQRLHASLAQELARHPGDDPRRLDTHRAAAGPLGSPGDRPRRAVGDRARPRTDT</sequence>
<dbReference type="AlphaFoldDB" id="A0A7X6D5Y6"/>
<proteinExistence type="predicted"/>
<dbReference type="InterPro" id="IPR041664">
    <property type="entry name" value="AAA_16"/>
</dbReference>
<gene>
    <name evidence="5" type="ORF">HCN56_25225</name>
</gene>
<dbReference type="GO" id="GO:0004016">
    <property type="term" value="F:adenylate cyclase activity"/>
    <property type="evidence" value="ECO:0007669"/>
    <property type="project" value="TreeGrafter"/>
</dbReference>
<keyword evidence="1" id="KW-0547">Nucleotide-binding</keyword>